<dbReference type="Pfam" id="PF14223">
    <property type="entry name" value="Retrotran_gag_2"/>
    <property type="match status" value="1"/>
</dbReference>
<sequence length="239" mass="27145">MGTLAVSSSTRYAFNLLDSKNWDTWSFKVQSKLEDEERWKYITGPWVFPTMIVQQTAVSPATGTVDAEVSNPVYPDWRKATTRLRTSEMWNNLRTIYQRQGMQLMIAIHDKISTIKYAGIESGPLQDHLDIIQGYAGDLKCGNNPLSDYKLLQYTLKSLPFEFTSLVQSISLTGHTNILTVTPVLLEEEVRQRGILDARRREEHALKAHTEKLVLAKARDEELAAQAVKAYVTQQRGRG</sequence>
<reference evidence="1" key="1">
    <citation type="submission" date="2023-03" db="EMBL/GenBank/DDBJ databases">
        <title>Massive genome expansion in bonnet fungi (Mycena s.s.) driven by repeated elements and novel gene families across ecological guilds.</title>
        <authorList>
            <consortium name="Lawrence Berkeley National Laboratory"/>
            <person name="Harder C.B."/>
            <person name="Miyauchi S."/>
            <person name="Viragh M."/>
            <person name="Kuo A."/>
            <person name="Thoen E."/>
            <person name="Andreopoulos B."/>
            <person name="Lu D."/>
            <person name="Skrede I."/>
            <person name="Drula E."/>
            <person name="Henrissat B."/>
            <person name="Morin E."/>
            <person name="Kohler A."/>
            <person name="Barry K."/>
            <person name="LaButti K."/>
            <person name="Morin E."/>
            <person name="Salamov A."/>
            <person name="Lipzen A."/>
            <person name="Mereny Z."/>
            <person name="Hegedus B."/>
            <person name="Baldrian P."/>
            <person name="Stursova M."/>
            <person name="Weitz H."/>
            <person name="Taylor A."/>
            <person name="Grigoriev I.V."/>
            <person name="Nagy L.G."/>
            <person name="Martin F."/>
            <person name="Kauserud H."/>
        </authorList>
    </citation>
    <scope>NUCLEOTIDE SEQUENCE</scope>
    <source>
        <strain evidence="1">CBHHK002</strain>
    </source>
</reference>
<evidence type="ECO:0000313" key="1">
    <source>
        <dbReference type="EMBL" id="KAJ7343877.1"/>
    </source>
</evidence>
<accession>A0AAD6ZY16</accession>
<gene>
    <name evidence="1" type="ORF">DFH08DRAFT_810415</name>
</gene>
<dbReference type="EMBL" id="JARIHO010000022">
    <property type="protein sequence ID" value="KAJ7343877.1"/>
    <property type="molecule type" value="Genomic_DNA"/>
</dbReference>
<comment type="caution">
    <text evidence="1">The sequence shown here is derived from an EMBL/GenBank/DDBJ whole genome shotgun (WGS) entry which is preliminary data.</text>
</comment>
<dbReference type="AlphaFoldDB" id="A0AAD6ZY16"/>
<evidence type="ECO:0000313" key="2">
    <source>
        <dbReference type="Proteomes" id="UP001218218"/>
    </source>
</evidence>
<name>A0AAD6ZY16_9AGAR</name>
<organism evidence="1 2">
    <name type="scientific">Mycena albidolilacea</name>
    <dbReference type="NCBI Taxonomy" id="1033008"/>
    <lineage>
        <taxon>Eukaryota</taxon>
        <taxon>Fungi</taxon>
        <taxon>Dikarya</taxon>
        <taxon>Basidiomycota</taxon>
        <taxon>Agaricomycotina</taxon>
        <taxon>Agaricomycetes</taxon>
        <taxon>Agaricomycetidae</taxon>
        <taxon>Agaricales</taxon>
        <taxon>Marasmiineae</taxon>
        <taxon>Mycenaceae</taxon>
        <taxon>Mycena</taxon>
    </lineage>
</organism>
<dbReference type="Proteomes" id="UP001218218">
    <property type="component" value="Unassembled WGS sequence"/>
</dbReference>
<proteinExistence type="predicted"/>
<keyword evidence="2" id="KW-1185">Reference proteome</keyword>
<protein>
    <submittedName>
        <fullName evidence="1">Uncharacterized protein</fullName>
    </submittedName>
</protein>